<dbReference type="InterPro" id="IPR006287">
    <property type="entry name" value="DJ-1"/>
</dbReference>
<dbReference type="Pfam" id="PF01965">
    <property type="entry name" value="DJ-1_PfpI"/>
    <property type="match status" value="1"/>
</dbReference>
<name>A0A564W9B0_9FIRM</name>
<sequence>MRYLLKFLDIFRWKKHYGREWGIQKIFMDFIKERMNRIMSKVYIFFADGFEDIEGLTVVDLMRRAGIDIQTVSIKETKEIRTSHGIDLLTDRTFGECDFSDADMLVIPGGMPGTKYLEEYKPLTELLTDFYQKGGKVAAICAAPGVFERLGFLKGRNATSYPSVMEQLKSARISLEPVVVDGNVTTSRGFGTAIDFSLSLIGQLEGSAKSEEIAESGVYVRA</sequence>
<keyword evidence="3" id="KW-1185">Reference proteome</keyword>
<dbReference type="SUPFAM" id="SSF52317">
    <property type="entry name" value="Class I glutamine amidotransferase-like"/>
    <property type="match status" value="1"/>
</dbReference>
<reference evidence="2 3" key="1">
    <citation type="submission" date="2019-07" db="EMBL/GenBank/DDBJ databases">
        <authorList>
            <person name="Hibberd C M."/>
            <person name="Gehrig L. J."/>
            <person name="Chang H.-W."/>
            <person name="Venkatesh S."/>
        </authorList>
    </citation>
    <scope>NUCLEOTIDE SEQUENCE [LARGE SCALE GENOMIC DNA]</scope>
    <source>
        <strain evidence="2">Blautia_luti_SSTS_Bg7063</strain>
    </source>
</reference>
<dbReference type="AlphaFoldDB" id="A0A564W9B0"/>
<dbReference type="InterPro" id="IPR029062">
    <property type="entry name" value="Class_I_gatase-like"/>
</dbReference>
<dbReference type="InterPro" id="IPR050325">
    <property type="entry name" value="Prot/Nucl_acid_deglycase"/>
</dbReference>
<evidence type="ECO:0000313" key="3">
    <source>
        <dbReference type="Proteomes" id="UP000408482"/>
    </source>
</evidence>
<organism evidence="2 3">
    <name type="scientific">Blautia luti</name>
    <dbReference type="NCBI Taxonomy" id="89014"/>
    <lineage>
        <taxon>Bacteria</taxon>
        <taxon>Bacillati</taxon>
        <taxon>Bacillota</taxon>
        <taxon>Clostridia</taxon>
        <taxon>Lachnospirales</taxon>
        <taxon>Lachnospiraceae</taxon>
        <taxon>Blautia</taxon>
    </lineage>
</organism>
<feature type="domain" description="DJ-1/PfpI" evidence="1">
    <location>
        <begin position="41"/>
        <end position="201"/>
    </location>
</feature>
<proteinExistence type="predicted"/>
<dbReference type="GO" id="GO:0005737">
    <property type="term" value="C:cytoplasm"/>
    <property type="evidence" value="ECO:0007669"/>
    <property type="project" value="TreeGrafter"/>
</dbReference>
<dbReference type="PANTHER" id="PTHR48094:SF12">
    <property type="entry name" value="PARKINSON DISEASE PROTEIN 7 HOMOLOG"/>
    <property type="match status" value="1"/>
</dbReference>
<dbReference type="PANTHER" id="PTHR48094">
    <property type="entry name" value="PROTEIN/NUCLEIC ACID DEGLYCASE DJ-1-RELATED"/>
    <property type="match status" value="1"/>
</dbReference>
<dbReference type="Proteomes" id="UP000408482">
    <property type="component" value="Unassembled WGS sequence"/>
</dbReference>
<evidence type="ECO:0000313" key="2">
    <source>
        <dbReference type="EMBL" id="VUX41260.1"/>
    </source>
</evidence>
<accession>A0A564W9B0</accession>
<protein>
    <submittedName>
        <fullName evidence="2">Chaperone protein YajL</fullName>
    </submittedName>
</protein>
<dbReference type="EMBL" id="CABHNW010000189">
    <property type="protein sequence ID" value="VUX41260.1"/>
    <property type="molecule type" value="Genomic_DNA"/>
</dbReference>
<dbReference type="CDD" id="cd03135">
    <property type="entry name" value="GATase1_DJ-1"/>
    <property type="match status" value="1"/>
</dbReference>
<dbReference type="NCBIfam" id="TIGR01383">
    <property type="entry name" value="not_thiJ"/>
    <property type="match status" value="1"/>
</dbReference>
<gene>
    <name evidence="2" type="primary">yajL</name>
    <name evidence="2" type="ORF">RSSSTS7063_01880</name>
</gene>
<dbReference type="InterPro" id="IPR002818">
    <property type="entry name" value="DJ-1/PfpI"/>
</dbReference>
<evidence type="ECO:0000259" key="1">
    <source>
        <dbReference type="Pfam" id="PF01965"/>
    </source>
</evidence>
<dbReference type="Gene3D" id="3.40.50.880">
    <property type="match status" value="1"/>
</dbReference>